<evidence type="ECO:0000313" key="2">
    <source>
        <dbReference type="EMBL" id="KAJ8449245.1"/>
    </source>
</evidence>
<dbReference type="Pfam" id="PF03080">
    <property type="entry name" value="Neprosin"/>
    <property type="match status" value="2"/>
</dbReference>
<feature type="domain" description="Neprosin PEP catalytic" evidence="1">
    <location>
        <begin position="507"/>
        <end position="747"/>
    </location>
</feature>
<organism evidence="2 3">
    <name type="scientific">Carnegiea gigantea</name>
    <dbReference type="NCBI Taxonomy" id="171969"/>
    <lineage>
        <taxon>Eukaryota</taxon>
        <taxon>Viridiplantae</taxon>
        <taxon>Streptophyta</taxon>
        <taxon>Embryophyta</taxon>
        <taxon>Tracheophyta</taxon>
        <taxon>Spermatophyta</taxon>
        <taxon>Magnoliopsida</taxon>
        <taxon>eudicotyledons</taxon>
        <taxon>Gunneridae</taxon>
        <taxon>Pentapetalae</taxon>
        <taxon>Caryophyllales</taxon>
        <taxon>Cactineae</taxon>
        <taxon>Cactaceae</taxon>
        <taxon>Cactoideae</taxon>
        <taxon>Echinocereeae</taxon>
        <taxon>Carnegiea</taxon>
    </lineage>
</organism>
<gene>
    <name evidence="2" type="ORF">Cgig2_002377</name>
</gene>
<dbReference type="InterPro" id="IPR053168">
    <property type="entry name" value="Glutamic_endopeptidase"/>
</dbReference>
<name>A0A9Q1KUC8_9CARY</name>
<comment type="caution">
    <text evidence="2">The sequence shown here is derived from an EMBL/GenBank/DDBJ whole genome shotgun (WGS) entry which is preliminary data.</text>
</comment>
<protein>
    <recommendedName>
        <fullName evidence="1">Neprosin PEP catalytic domain-containing protein</fullName>
    </recommendedName>
</protein>
<dbReference type="AlphaFoldDB" id="A0A9Q1KUC8"/>
<dbReference type="PANTHER" id="PTHR31589">
    <property type="entry name" value="PROTEIN, PUTATIVE (DUF239)-RELATED-RELATED"/>
    <property type="match status" value="1"/>
</dbReference>
<dbReference type="OrthoDB" id="1858978at2759"/>
<reference evidence="2" key="1">
    <citation type="submission" date="2022-04" db="EMBL/GenBank/DDBJ databases">
        <title>Carnegiea gigantea Genome sequencing and assembly v2.</title>
        <authorList>
            <person name="Copetti D."/>
            <person name="Sanderson M.J."/>
            <person name="Burquez A."/>
            <person name="Wojciechowski M.F."/>
        </authorList>
    </citation>
    <scope>NUCLEOTIDE SEQUENCE</scope>
    <source>
        <strain evidence="2">SGP5-SGP5p</strain>
        <tissue evidence="2">Aerial part</tissue>
    </source>
</reference>
<keyword evidence="3" id="KW-1185">Reference proteome</keyword>
<dbReference type="EMBL" id="JAKOGI010000022">
    <property type="protein sequence ID" value="KAJ8449245.1"/>
    <property type="molecule type" value="Genomic_DNA"/>
</dbReference>
<proteinExistence type="predicted"/>
<dbReference type="InterPro" id="IPR004314">
    <property type="entry name" value="Neprosin"/>
</dbReference>
<accession>A0A9Q1KUC8</accession>
<evidence type="ECO:0000259" key="1">
    <source>
        <dbReference type="PROSITE" id="PS52045"/>
    </source>
</evidence>
<sequence length="850" mass="94488">MDSMKIATNLNLVHGLGKFSPSEEMELEKQLKLINKPAIKSFVTEYGDILDCIPIDKQLAFDHPLLKNHSIQMRPSSNIHRLERSPSRLKATPFLPRNKRCPKGTVVIKRVNKEDLLMAKFLSLQSTNLVHQGQESSLPPGHQVATLSMPTKNVGILGTLNVWGPKLAAHQFSIVNIFVASSDGSINNAVAAGWFKDSGKSTGCFNVFCSGFVQVSRKIPIGIVVHPLSTYGGSQYEITLRIIQDDVTGDWWLRMEDENVGYYPKNLFTTLGNGATAGGWGGEIYSSVVQNYPPMGSGHFPEEGFRKACFIDQMKLLDPSHSVIYPDKSKLQEHVSMPKCYRLLYVGDLGGDADILMAKFLQSSSEMKFMYHEANQLWAGHQANLDVWRSEVSADQFSVAQIFVPNSDGPLSNGVSAGWIKPLCILLVFLTITNLLQGLVAAFSKQENLTVKQQLNLLNKPAVKSFQTEYGDILDCVEINKQLAFDHPLLKNHSIQMKPSKKKISKEVTSNHLSFSEIILLKVRCPPGTVPIKRTREEDLIAMEKFRPSIAMKFGTPTSSKSAHPVDDQPPQTDHIATVVAFTKNYGVTARINIWSPEVKDDHQFTSASVFVASDDGSVSNAIAAGWSDETTQNWWLTLLGQVVGYWPKELFSTLTQGATRAGWGGEVNSPVDLGTPAMGSGHFPIEGFGKACFIRQMRIADDSHTWVSPSADYLKQQLTNPLCFNISYDGSDRDQHWEYGDILDCIEIDKQLAFDHPSLKNHTIQMKPSSNIQRLGRSPSRLKASQFLPKNIRCPKGTVLIKRVQKEDLLMAKFIRSSSGMKLDEENDVSGGHKVRFKARVNNLNPMKI</sequence>
<dbReference type="PROSITE" id="PS52045">
    <property type="entry name" value="NEPROSIN_PEP_CD"/>
    <property type="match status" value="2"/>
</dbReference>
<dbReference type="InterPro" id="IPR025521">
    <property type="entry name" value="Neprosin_propep"/>
</dbReference>
<dbReference type="PANTHER" id="PTHR31589:SF235">
    <property type="entry name" value="PROTEIN, PUTATIVE (DUF239)-RELATED"/>
    <property type="match status" value="1"/>
</dbReference>
<evidence type="ECO:0000313" key="3">
    <source>
        <dbReference type="Proteomes" id="UP001153076"/>
    </source>
</evidence>
<dbReference type="Pfam" id="PF14365">
    <property type="entry name" value="Neprosin_AP"/>
    <property type="match status" value="2"/>
</dbReference>
<dbReference type="Proteomes" id="UP001153076">
    <property type="component" value="Unassembled WGS sequence"/>
</dbReference>
<feature type="domain" description="Neprosin PEP catalytic" evidence="1">
    <location>
        <begin position="134"/>
        <end position="366"/>
    </location>
</feature>